<sequence>MGVAVWTYIVVKLFVFDVDRYLAAQLGATALRIVDFRLLVFLGFLALTLLLMRRKRTLWLLYVAFFPVVVLLFHFPWMLQRSGSWLPGIAVANIFYSLKQNFRRSFAIRVVELSAMVLILTTPSTAIMYAFAAAIAVALARTYLRTIRGALKPLRFLQGQVAWVGKFLKSPSVLGWASLPAELKRSRARRFNEAQLQKFTQSLGNALLAVKTANFYAYQLERYRRSSFPFVLSFASFGALYLYSIFALTFINLAIYKADASQFAAEAVPSFLTFVHYSLSGLFVNGIDSLSPHGTLALAMQILAGVLGPLLLMTLTLTAIVSFKQVREGEALEGALADIKESARNLNGWLTEEYEVPPGEALRRLQQMGAATAGLVALLASRIPGDFDDYFDVD</sequence>
<keyword evidence="3" id="KW-1185">Reference proteome</keyword>
<proteinExistence type="predicted"/>
<evidence type="ECO:0000313" key="3">
    <source>
        <dbReference type="Proteomes" id="UP000248627"/>
    </source>
</evidence>
<dbReference type="Proteomes" id="UP000248627">
    <property type="component" value="Unassembled WGS sequence"/>
</dbReference>
<feature type="transmembrane region" description="Helical" evidence="1">
    <location>
        <begin position="296"/>
        <end position="321"/>
    </location>
</feature>
<reference evidence="2 3" key="1">
    <citation type="submission" date="2018-01" db="EMBL/GenBank/DDBJ databases">
        <title>Draft genome sequence of Jishengella endophytica.</title>
        <authorList>
            <person name="Sahin N."/>
            <person name="Ay H."/>
            <person name="Saygin H."/>
        </authorList>
    </citation>
    <scope>NUCLEOTIDE SEQUENCE [LARGE SCALE GENOMIC DNA]</scope>
    <source>
        <strain evidence="2 3">DSM 45430</strain>
    </source>
</reference>
<feature type="transmembrane region" description="Helical" evidence="1">
    <location>
        <begin position="230"/>
        <end position="251"/>
    </location>
</feature>
<organism evidence="2 3">
    <name type="scientific">Micromonospora endophytica</name>
    <dbReference type="NCBI Taxonomy" id="515350"/>
    <lineage>
        <taxon>Bacteria</taxon>
        <taxon>Bacillati</taxon>
        <taxon>Actinomycetota</taxon>
        <taxon>Actinomycetes</taxon>
        <taxon>Micromonosporales</taxon>
        <taxon>Micromonosporaceae</taxon>
        <taxon>Micromonospora</taxon>
    </lineage>
</organism>
<keyword evidence="1" id="KW-0472">Membrane</keyword>
<gene>
    <name evidence="2" type="ORF">C1I93_03855</name>
</gene>
<feature type="transmembrane region" description="Helical" evidence="1">
    <location>
        <begin position="110"/>
        <end position="140"/>
    </location>
</feature>
<keyword evidence="1" id="KW-0812">Transmembrane</keyword>
<feature type="transmembrane region" description="Helical" evidence="1">
    <location>
        <begin position="36"/>
        <end position="52"/>
    </location>
</feature>
<evidence type="ECO:0000313" key="2">
    <source>
        <dbReference type="EMBL" id="PZG00071.1"/>
    </source>
</evidence>
<protein>
    <submittedName>
        <fullName evidence="2">Uncharacterized protein</fullName>
    </submittedName>
</protein>
<feature type="transmembrane region" description="Helical" evidence="1">
    <location>
        <begin position="59"/>
        <end position="77"/>
    </location>
</feature>
<dbReference type="AlphaFoldDB" id="A0A2W2CQC9"/>
<accession>A0A2W2CQC9</accession>
<keyword evidence="1" id="KW-1133">Transmembrane helix</keyword>
<name>A0A2W2CQC9_9ACTN</name>
<comment type="caution">
    <text evidence="2">The sequence shown here is derived from an EMBL/GenBank/DDBJ whole genome shotgun (WGS) entry which is preliminary data.</text>
</comment>
<evidence type="ECO:0000256" key="1">
    <source>
        <dbReference type="SAM" id="Phobius"/>
    </source>
</evidence>
<dbReference type="EMBL" id="POTX01000014">
    <property type="protein sequence ID" value="PZG00071.1"/>
    <property type="molecule type" value="Genomic_DNA"/>
</dbReference>